<sequence length="82" mass="8511">MKPCGSGFLGFPSPSPLRGSPPSPGALSGSTIRLTPSAQTKFVREAGEGICCRGRGDSVPFARVWVSGYTSCAQHCVLNARV</sequence>
<reference evidence="2 3" key="1">
    <citation type="submission" date="2019-08" db="EMBL/GenBank/DDBJ databases">
        <authorList>
            <person name="Grouzdev D."/>
            <person name="Tikhonova E."/>
            <person name="Kravchenko I."/>
        </authorList>
    </citation>
    <scope>NUCLEOTIDE SEQUENCE [LARGE SCALE GENOMIC DNA]</scope>
    <source>
        <strain evidence="2 3">59b</strain>
    </source>
</reference>
<keyword evidence="3" id="KW-1185">Reference proteome</keyword>
<evidence type="ECO:0000256" key="1">
    <source>
        <dbReference type="SAM" id="MobiDB-lite"/>
    </source>
</evidence>
<feature type="region of interest" description="Disordered" evidence="1">
    <location>
        <begin position="1"/>
        <end position="31"/>
    </location>
</feature>
<evidence type="ECO:0000313" key="2">
    <source>
        <dbReference type="EMBL" id="KAA0585929.1"/>
    </source>
</evidence>
<accession>A0A5A9FY11</accession>
<feature type="compositionally biased region" description="Pro residues" evidence="1">
    <location>
        <begin position="13"/>
        <end position="24"/>
    </location>
</feature>
<dbReference type="AlphaFoldDB" id="A0A5A9FY11"/>
<proteinExistence type="predicted"/>
<dbReference type="Proteomes" id="UP000324927">
    <property type="component" value="Unassembled WGS sequence"/>
</dbReference>
<name>A0A5A9FY11_AZOLI</name>
<dbReference type="EMBL" id="VTTN01000035">
    <property type="protein sequence ID" value="KAA0585929.1"/>
    <property type="molecule type" value="Genomic_DNA"/>
</dbReference>
<protein>
    <submittedName>
        <fullName evidence="2">Uncharacterized protein</fullName>
    </submittedName>
</protein>
<comment type="caution">
    <text evidence="2">The sequence shown here is derived from an EMBL/GenBank/DDBJ whole genome shotgun (WGS) entry which is preliminary data.</text>
</comment>
<evidence type="ECO:0000313" key="3">
    <source>
        <dbReference type="Proteomes" id="UP000324927"/>
    </source>
</evidence>
<organism evidence="2 3">
    <name type="scientific">Azospirillum lipoferum</name>
    <dbReference type="NCBI Taxonomy" id="193"/>
    <lineage>
        <taxon>Bacteria</taxon>
        <taxon>Pseudomonadati</taxon>
        <taxon>Pseudomonadota</taxon>
        <taxon>Alphaproteobacteria</taxon>
        <taxon>Rhodospirillales</taxon>
        <taxon>Azospirillaceae</taxon>
        <taxon>Azospirillum</taxon>
    </lineage>
</organism>
<gene>
    <name evidence="2" type="ORF">FZ942_35150</name>
</gene>